<dbReference type="Pfam" id="PF21073">
    <property type="entry name" value="GDH_HM1"/>
    <property type="match status" value="1"/>
</dbReference>
<dbReference type="InterPro" id="IPR028971">
    <property type="entry name" value="NAD-GDH_cat"/>
</dbReference>
<evidence type="ECO:0000259" key="5">
    <source>
        <dbReference type="Pfam" id="PF21076"/>
    </source>
</evidence>
<feature type="domain" description="NAD-specific glutamate dehydrogenase C-terminal" evidence="3">
    <location>
        <begin position="1296"/>
        <end position="1646"/>
    </location>
</feature>
<protein>
    <submittedName>
        <fullName evidence="7">Glutamate dehydrogenase</fullName>
        <ecNumber evidence="7">1.4.1.2</ecNumber>
    </submittedName>
</protein>
<dbReference type="Pfam" id="PF21078">
    <property type="entry name" value="GDH_HM3"/>
    <property type="match status" value="1"/>
</dbReference>
<evidence type="ECO:0000313" key="8">
    <source>
        <dbReference type="Proteomes" id="UP001180715"/>
    </source>
</evidence>
<dbReference type="Pfam" id="PF21076">
    <property type="entry name" value="GDH_ACT2"/>
    <property type="match status" value="1"/>
</dbReference>
<dbReference type="InterPro" id="IPR046346">
    <property type="entry name" value="Aminoacid_DH-like_N_sf"/>
</dbReference>
<dbReference type="Pfam" id="PF21079">
    <property type="entry name" value="GDH_HM2"/>
    <property type="match status" value="1"/>
</dbReference>
<feature type="region of interest" description="Disordered" evidence="1">
    <location>
        <begin position="1"/>
        <end position="37"/>
    </location>
</feature>
<feature type="domain" description="NAD-glutamate dehydrogenase N-terminal ACT1" evidence="4">
    <location>
        <begin position="43"/>
        <end position="198"/>
    </location>
</feature>
<dbReference type="GO" id="GO:0004352">
    <property type="term" value="F:glutamate dehydrogenase (NAD+) activity"/>
    <property type="evidence" value="ECO:0007669"/>
    <property type="project" value="UniProtKB-EC"/>
</dbReference>
<evidence type="ECO:0000259" key="4">
    <source>
        <dbReference type="Pfam" id="PF21075"/>
    </source>
</evidence>
<dbReference type="PANTHER" id="PTHR43403">
    <property type="entry name" value="NAD-SPECIFIC GLUTAMATE DEHYDROGENASE"/>
    <property type="match status" value="1"/>
</dbReference>
<dbReference type="InterPro" id="IPR049056">
    <property type="entry name" value="NAD_Glu_DH_HM3"/>
</dbReference>
<sequence>MSNTQSVPQSGSSAQSGSSSQAGSSVRPDSVPQTSWLGDDVVERYGADIDAQEREAFGLDRVRELLERHASVGRVRQPGSAVVSVEPHERGTVVFLVADDMPFIVDSVSNCVVEFSNKIGFVFHPTYMAHRSVEDGTLVGLKKVPLSDAAPASESTAALPALGMLAAPEGARAVIESWTAVLVTEELDADQRAQLQQAVDSVLKDVRSAVEDWEPMRVQARRLADALEGDIPSVPEKERREAAAFLRWMDDDSFTFLGYRYYELEQDQGREVLRGDVDSALGLMRRTDAVSRPLSGKAAQKAREPHPLVLTTANRRSTVHRRVYLDYVGVKEFAADGSVIGEHRFIGLYTFEALRQPVTDVPVVRSKVRRVLSRMGFLATSHTGKSILRILESYPREELIQSSTDELTEIVAKIARLGEQRRTRAFVRGDAFGRFVTVMVYLPRDRYNTTVRLRVEEELKETFAAEAMDLDVWNSPSTVVRLTYRIKAGEGVDTVEIDEQALEARLTRAVRSWSEGILEVFTQEHGSQEGLQHAQQWAEAFPADYRVRYEVEDALDDVRAFERVEDDEDSAGIGLRLDTIDNPEELDVEADGVTIAKLRLYLSEQAPLSSIMPHLEALGIRVIQERPYVVEPLGARERYLYILTVALAPEIDIARIAPLVEDAYRAVAAGRTESDALEGLVTAQGLTWHQVAIFRAYVQYLRQCGSMNSVDFAATTLLRYPAVTAALLGLFEARFDPDLAGDREQGQQDARDALASALDDVATLDADTWIRRMRDAMGATLRTNAYQGKPTVALKIATGELGFAPMPRPFREIWVDSPRVAGVHLRFGEVARGGLRWSDREEDFRTEVLGLVKAQAVKNAVIVPAGAKGGFFAKQLPDPAVDRGAWVEAGRAAYQEFIRSLLDITDNYEYADDGSRSVVHPERVVAHDGDDPYLVVAADKGTAAFSDTANEISAERGFWLGDAFASGGSVGYDHKAMGITARGAWESAKRHFKTLGTDVQSEDFTMIGIGDMSGDVFGNGLMRTEHAKLVAAFDHRDVFIDPNPDPKVSFEERVRLYNTPRSSWQDYNPDLISSGGGVFSRSAKSVSVTEQMREVLGLASDVRELTPQELIRAVLMAPVDLIYNGGVGTYVKAESETNADVGDRANDAIRVDGSQLRARVVVEGGNLGFTQAGRVEAAQLAGTVNNTDAIDNSGGVESSDREVNIKILMDGAVRDGRLAFEDRPALLAEMTDNVADTVLATNKAQNVLLAAERGVAVEFAPAYERLMGFLEESVDLDRALEDLPSSDEFAARRQAGEGLTTPETSVVVAYTKMQLIDALVDSDLPEDPAMQKVLEAYFPPQLVERFPEALAAHPLRREIIATMVANRIVNIGGVTYAFRAMEETGADAARLARAFLAMDEVYGIAEQVEAIAQLPATIDDELWLQLHVDLRRLLDRVTRWVLEHEALDSSVDEILAKFADPVARLREGLPGMVCGVDAQRTRAWFERDVEAGLPEELAQRHSLDFESYTLLDITALASTGEWELEEAAEVYYAVYERYGVDDLLSQISQLPRSSRWEALARSSLRDDLYAAVLGLTRAVLEETEGTESPDVSDADGVELSAAQARVVAWEQRDAGRIERAHEQLDAVREVGGGQMAPLLVATRTLRSMIGR</sequence>
<accession>A0ABU1YZR2</accession>
<dbReference type="Pfam" id="PF21077">
    <property type="entry name" value="GDH_ACT3"/>
    <property type="match status" value="1"/>
</dbReference>
<gene>
    <name evidence="7" type="ORF">J2S67_001127</name>
</gene>
<dbReference type="EC" id="1.4.1.2" evidence="7"/>
<dbReference type="PIRSF" id="PIRSF036761">
    <property type="entry name" value="GDH_Mll4104"/>
    <property type="match status" value="1"/>
</dbReference>
<dbReference type="InterPro" id="IPR048381">
    <property type="entry name" value="GDH_C"/>
</dbReference>
<dbReference type="SUPFAM" id="SSF51735">
    <property type="entry name" value="NAD(P)-binding Rossmann-fold domains"/>
    <property type="match status" value="1"/>
</dbReference>
<feature type="compositionally biased region" description="Low complexity" evidence="1">
    <location>
        <begin position="9"/>
        <end position="25"/>
    </location>
</feature>
<feature type="domain" description="NAD-glutamate dehydrogenase catalytic" evidence="2">
    <location>
        <begin position="754"/>
        <end position="1250"/>
    </location>
</feature>
<dbReference type="Gene3D" id="3.40.50.720">
    <property type="entry name" value="NAD(P)-binding Rossmann-like Domain"/>
    <property type="match status" value="1"/>
</dbReference>
<dbReference type="InterPro" id="IPR036291">
    <property type="entry name" value="NAD(P)-bd_dom_sf"/>
</dbReference>
<keyword evidence="7" id="KW-0560">Oxidoreductase</keyword>
<dbReference type="InterPro" id="IPR024727">
    <property type="entry name" value="NAD_Glu_DH_N_ACT1"/>
</dbReference>
<dbReference type="Pfam" id="PF05088">
    <property type="entry name" value="Bac_GDH_CD"/>
    <property type="match status" value="1"/>
</dbReference>
<evidence type="ECO:0000313" key="7">
    <source>
        <dbReference type="EMBL" id="MDR7293859.1"/>
    </source>
</evidence>
<evidence type="ECO:0000259" key="2">
    <source>
        <dbReference type="Pfam" id="PF05088"/>
    </source>
</evidence>
<evidence type="ECO:0000259" key="3">
    <source>
        <dbReference type="Pfam" id="PF21074"/>
    </source>
</evidence>
<dbReference type="Pfam" id="PF21074">
    <property type="entry name" value="GDH_C"/>
    <property type="match status" value="1"/>
</dbReference>
<dbReference type="InterPro" id="IPR049064">
    <property type="entry name" value="NAD_Glu_DH_ACT3"/>
</dbReference>
<dbReference type="Proteomes" id="UP001180715">
    <property type="component" value="Unassembled WGS sequence"/>
</dbReference>
<feature type="domain" description="NAD-glutamate dehydrogenase ACT3" evidence="6">
    <location>
        <begin position="596"/>
        <end position="652"/>
    </location>
</feature>
<reference evidence="7" key="1">
    <citation type="submission" date="2023-07" db="EMBL/GenBank/DDBJ databases">
        <title>Sequencing the genomes of 1000 actinobacteria strains.</title>
        <authorList>
            <person name="Klenk H.-P."/>
        </authorList>
    </citation>
    <scope>NUCLEOTIDE SEQUENCE</scope>
    <source>
        <strain evidence="7">DSM 13068</strain>
    </source>
</reference>
<dbReference type="PANTHER" id="PTHR43403:SF1">
    <property type="entry name" value="NAD-SPECIFIC GLUTAMATE DEHYDROGENASE"/>
    <property type="match status" value="1"/>
</dbReference>
<proteinExistence type="predicted"/>
<feature type="domain" description="NAD-glutamate dehydrogenase ACT2" evidence="5">
    <location>
        <begin position="424"/>
        <end position="514"/>
    </location>
</feature>
<dbReference type="InterPro" id="IPR049062">
    <property type="entry name" value="NAD_Glu_DH_ACT2"/>
</dbReference>
<dbReference type="SUPFAM" id="SSF53223">
    <property type="entry name" value="Aminoacid dehydrogenase-like, N-terminal domain"/>
    <property type="match status" value="1"/>
</dbReference>
<evidence type="ECO:0000259" key="6">
    <source>
        <dbReference type="Pfam" id="PF21077"/>
    </source>
</evidence>
<dbReference type="RefSeq" id="WP_310247097.1">
    <property type="nucleotide sequence ID" value="NZ_JAVDXX010000001.1"/>
</dbReference>
<organism evidence="7 8">
    <name type="scientific">Pseudoglutamicibacter albus</name>
    <dbReference type="NCBI Taxonomy" id="98671"/>
    <lineage>
        <taxon>Bacteria</taxon>
        <taxon>Bacillati</taxon>
        <taxon>Actinomycetota</taxon>
        <taxon>Actinomycetes</taxon>
        <taxon>Micrococcales</taxon>
        <taxon>Micrococcaceae</taxon>
        <taxon>Pseudoglutamicibacter</taxon>
    </lineage>
</organism>
<keyword evidence="8" id="KW-1185">Reference proteome</keyword>
<dbReference type="InterPro" id="IPR049058">
    <property type="entry name" value="NAD_Glu_DH_HM2"/>
</dbReference>
<comment type="caution">
    <text evidence="7">The sequence shown here is derived from an EMBL/GenBank/DDBJ whole genome shotgun (WGS) entry which is preliminary data.</text>
</comment>
<dbReference type="EMBL" id="JAVDXX010000001">
    <property type="protein sequence ID" value="MDR7293859.1"/>
    <property type="molecule type" value="Genomic_DNA"/>
</dbReference>
<evidence type="ECO:0000256" key="1">
    <source>
        <dbReference type="SAM" id="MobiDB-lite"/>
    </source>
</evidence>
<dbReference type="InterPro" id="IPR007780">
    <property type="entry name" value="NAD_Glu_DH_bac"/>
</dbReference>
<dbReference type="InterPro" id="IPR049059">
    <property type="entry name" value="NAD_Glu_DH_HM1"/>
</dbReference>
<name>A0ABU1YZR2_9MICC</name>
<dbReference type="Pfam" id="PF21075">
    <property type="entry name" value="GDH_ACT1"/>
    <property type="match status" value="1"/>
</dbReference>